<proteinExistence type="predicted"/>
<organism evidence="1 2">
    <name type="scientific">Rotaria sordida</name>
    <dbReference type="NCBI Taxonomy" id="392033"/>
    <lineage>
        <taxon>Eukaryota</taxon>
        <taxon>Metazoa</taxon>
        <taxon>Spiralia</taxon>
        <taxon>Gnathifera</taxon>
        <taxon>Rotifera</taxon>
        <taxon>Eurotatoria</taxon>
        <taxon>Bdelloidea</taxon>
        <taxon>Philodinida</taxon>
        <taxon>Philodinidae</taxon>
        <taxon>Rotaria</taxon>
    </lineage>
</organism>
<evidence type="ECO:0000313" key="2">
    <source>
        <dbReference type="Proteomes" id="UP000663864"/>
    </source>
</evidence>
<dbReference type="AlphaFoldDB" id="A0A815RC99"/>
<sequence length="337" mass="39339">MENNFDQLIAVLNTSSLSIDVLDEIKLFLEKQTDETLPIFISQFFQSLLILERWIWQLFSQESHQWINESGYQQLFYSLALFNKKLIFNYDNIDVDTKASLLFSVTIDQINNIFQKIERSADDDNLFISLISLCADEMMRYLYEDYLEIIHIHSHSVESWSKELLSCITQLMSLVHGSCWYDREKKVQMKILFPTGKIICDYVKDLMRIMSHKPFYKQTKPNRSNDETILMQSIFAFLFMAVQTYDINWVFRSNTTMRDIVVSVVEATLNDKVALGGYGILGEILTDDEFKDLKIAGNMSLQTLSKNDSIQESTAHLNKMNLLIEMCAEYPMVYDII</sequence>
<reference evidence="1" key="1">
    <citation type="submission" date="2021-02" db="EMBL/GenBank/DDBJ databases">
        <authorList>
            <person name="Nowell W R."/>
        </authorList>
    </citation>
    <scope>NUCLEOTIDE SEQUENCE</scope>
</reference>
<feature type="non-terminal residue" evidence="1">
    <location>
        <position position="337"/>
    </location>
</feature>
<dbReference type="EMBL" id="CAJNOT010005749">
    <property type="protein sequence ID" value="CAF1473926.1"/>
    <property type="molecule type" value="Genomic_DNA"/>
</dbReference>
<protein>
    <submittedName>
        <fullName evidence="1">Uncharacterized protein</fullName>
    </submittedName>
</protein>
<accession>A0A815RC99</accession>
<comment type="caution">
    <text evidence="1">The sequence shown here is derived from an EMBL/GenBank/DDBJ whole genome shotgun (WGS) entry which is preliminary data.</text>
</comment>
<dbReference type="Proteomes" id="UP000663864">
    <property type="component" value="Unassembled WGS sequence"/>
</dbReference>
<evidence type="ECO:0000313" key="1">
    <source>
        <dbReference type="EMBL" id="CAF1473926.1"/>
    </source>
</evidence>
<name>A0A815RC99_9BILA</name>
<gene>
    <name evidence="1" type="ORF">ZHD862_LOCUS36262</name>
</gene>